<organism evidence="1 2">
    <name type="scientific">Macrostomum lignano</name>
    <dbReference type="NCBI Taxonomy" id="282301"/>
    <lineage>
        <taxon>Eukaryota</taxon>
        <taxon>Metazoa</taxon>
        <taxon>Spiralia</taxon>
        <taxon>Lophotrochozoa</taxon>
        <taxon>Platyhelminthes</taxon>
        <taxon>Rhabditophora</taxon>
        <taxon>Macrostomorpha</taxon>
        <taxon>Macrostomida</taxon>
        <taxon>Macrostomidae</taxon>
        <taxon>Macrostomum</taxon>
    </lineage>
</organism>
<dbReference type="Proteomes" id="UP000215902">
    <property type="component" value="Unassembled WGS sequence"/>
</dbReference>
<name>A0A267E3W2_9PLAT</name>
<dbReference type="AlphaFoldDB" id="A0A267E3W2"/>
<keyword evidence="2" id="KW-1185">Reference proteome</keyword>
<accession>A0A267E3W2</accession>
<proteinExistence type="predicted"/>
<feature type="non-terminal residue" evidence="1">
    <location>
        <position position="1"/>
    </location>
</feature>
<sequence>GQLDFTYEVCLSKQLALRTSLNKVLKVTDRIEKFWSLSNCHSNSAQLKPARKSNHAELEANTSPISLDAHLGYGSCSRGGAGK</sequence>
<protein>
    <submittedName>
        <fullName evidence="1">Uncharacterized protein</fullName>
    </submittedName>
</protein>
<evidence type="ECO:0000313" key="2">
    <source>
        <dbReference type="Proteomes" id="UP000215902"/>
    </source>
</evidence>
<evidence type="ECO:0000313" key="1">
    <source>
        <dbReference type="EMBL" id="PAA56253.1"/>
    </source>
</evidence>
<gene>
    <name evidence="1" type="ORF">BOX15_Mlig030038g1</name>
</gene>
<comment type="caution">
    <text evidence="1">The sequence shown here is derived from an EMBL/GenBank/DDBJ whole genome shotgun (WGS) entry which is preliminary data.</text>
</comment>
<dbReference type="EMBL" id="NIVC01002647">
    <property type="protein sequence ID" value="PAA56253.1"/>
    <property type="molecule type" value="Genomic_DNA"/>
</dbReference>
<reference evidence="1 2" key="1">
    <citation type="submission" date="2017-06" db="EMBL/GenBank/DDBJ databases">
        <title>A platform for efficient transgenesis in Macrostomum lignano, a flatworm model organism for stem cell research.</title>
        <authorList>
            <person name="Berezikov E."/>
        </authorList>
    </citation>
    <scope>NUCLEOTIDE SEQUENCE [LARGE SCALE GENOMIC DNA]</scope>
    <source>
        <strain evidence="1">DV1</strain>
        <tissue evidence="1">Whole organism</tissue>
    </source>
</reference>